<dbReference type="AlphaFoldDB" id="A0A644UFY7"/>
<dbReference type="InterPro" id="IPR050222">
    <property type="entry name" value="MATE_MdtK"/>
</dbReference>
<evidence type="ECO:0000256" key="9">
    <source>
        <dbReference type="ARBA" id="ARBA00031636"/>
    </source>
</evidence>
<dbReference type="PANTHER" id="PTHR43298">
    <property type="entry name" value="MULTIDRUG RESISTANCE PROTEIN NORM-RELATED"/>
    <property type="match status" value="1"/>
</dbReference>
<feature type="transmembrane region" description="Helical" evidence="10">
    <location>
        <begin position="169"/>
        <end position="194"/>
    </location>
</feature>
<dbReference type="PANTHER" id="PTHR43298:SF2">
    <property type="entry name" value="FMN_FAD EXPORTER YEEO-RELATED"/>
    <property type="match status" value="1"/>
</dbReference>
<dbReference type="CDD" id="cd13137">
    <property type="entry name" value="MATE_NorM_like"/>
    <property type="match status" value="1"/>
</dbReference>
<feature type="transmembrane region" description="Helical" evidence="10">
    <location>
        <begin position="363"/>
        <end position="384"/>
    </location>
</feature>
<feature type="transmembrane region" description="Helical" evidence="10">
    <location>
        <begin position="261"/>
        <end position="283"/>
    </location>
</feature>
<dbReference type="NCBIfam" id="TIGR00797">
    <property type="entry name" value="matE"/>
    <property type="match status" value="1"/>
</dbReference>
<dbReference type="InterPro" id="IPR048279">
    <property type="entry name" value="MdtK-like"/>
</dbReference>
<evidence type="ECO:0000256" key="5">
    <source>
        <dbReference type="ARBA" id="ARBA00022692"/>
    </source>
</evidence>
<name>A0A644UFY7_9ZZZZ</name>
<keyword evidence="7" id="KW-0406">Ion transport</keyword>
<feature type="transmembrane region" description="Helical" evidence="10">
    <location>
        <begin position="50"/>
        <end position="78"/>
    </location>
</feature>
<feature type="transmembrane region" description="Helical" evidence="10">
    <location>
        <begin position="12"/>
        <end position="30"/>
    </location>
</feature>
<evidence type="ECO:0000256" key="1">
    <source>
        <dbReference type="ARBA" id="ARBA00004651"/>
    </source>
</evidence>
<feature type="transmembrane region" description="Helical" evidence="10">
    <location>
        <begin position="324"/>
        <end position="343"/>
    </location>
</feature>
<dbReference type="Pfam" id="PF01554">
    <property type="entry name" value="MatE"/>
    <property type="match status" value="2"/>
</dbReference>
<dbReference type="GO" id="GO:0042910">
    <property type="term" value="F:xenobiotic transmembrane transporter activity"/>
    <property type="evidence" value="ECO:0007669"/>
    <property type="project" value="InterPro"/>
</dbReference>
<dbReference type="PIRSF" id="PIRSF006603">
    <property type="entry name" value="DinF"/>
    <property type="match status" value="1"/>
</dbReference>
<keyword evidence="6 10" id="KW-1133">Transmembrane helix</keyword>
<keyword evidence="2" id="KW-0813">Transport</keyword>
<keyword evidence="3" id="KW-0050">Antiport</keyword>
<evidence type="ECO:0000313" key="11">
    <source>
        <dbReference type="EMBL" id="MPL77743.1"/>
    </source>
</evidence>
<keyword evidence="5 10" id="KW-0812">Transmembrane</keyword>
<dbReference type="GO" id="GO:0015297">
    <property type="term" value="F:antiporter activity"/>
    <property type="evidence" value="ECO:0007669"/>
    <property type="project" value="UniProtKB-KW"/>
</dbReference>
<evidence type="ECO:0000256" key="3">
    <source>
        <dbReference type="ARBA" id="ARBA00022449"/>
    </source>
</evidence>
<dbReference type="InterPro" id="IPR002528">
    <property type="entry name" value="MATE_fam"/>
</dbReference>
<evidence type="ECO:0000256" key="8">
    <source>
        <dbReference type="ARBA" id="ARBA00023136"/>
    </source>
</evidence>
<feature type="transmembrane region" description="Helical" evidence="10">
    <location>
        <begin position="396"/>
        <end position="416"/>
    </location>
</feature>
<gene>
    <name evidence="11" type="primary">mdtK_2</name>
    <name evidence="11" type="ORF">SDC9_23603</name>
</gene>
<feature type="transmembrane region" description="Helical" evidence="10">
    <location>
        <begin position="136"/>
        <end position="157"/>
    </location>
</feature>
<dbReference type="EMBL" id="VSSQ01000109">
    <property type="protein sequence ID" value="MPL77743.1"/>
    <property type="molecule type" value="Genomic_DNA"/>
</dbReference>
<evidence type="ECO:0000256" key="2">
    <source>
        <dbReference type="ARBA" id="ARBA00022448"/>
    </source>
</evidence>
<proteinExistence type="predicted"/>
<keyword evidence="4" id="KW-1003">Cell membrane</keyword>
<dbReference type="GO" id="GO:0006811">
    <property type="term" value="P:monoatomic ion transport"/>
    <property type="evidence" value="ECO:0007669"/>
    <property type="project" value="UniProtKB-KW"/>
</dbReference>
<evidence type="ECO:0000256" key="4">
    <source>
        <dbReference type="ARBA" id="ARBA00022475"/>
    </source>
</evidence>
<feature type="transmembrane region" description="Helical" evidence="10">
    <location>
        <begin position="200"/>
        <end position="221"/>
    </location>
</feature>
<evidence type="ECO:0000256" key="6">
    <source>
        <dbReference type="ARBA" id="ARBA00022989"/>
    </source>
</evidence>
<evidence type="ECO:0000256" key="10">
    <source>
        <dbReference type="SAM" id="Phobius"/>
    </source>
</evidence>
<organism evidence="11">
    <name type="scientific">bioreactor metagenome</name>
    <dbReference type="NCBI Taxonomy" id="1076179"/>
    <lineage>
        <taxon>unclassified sequences</taxon>
        <taxon>metagenomes</taxon>
        <taxon>ecological metagenomes</taxon>
    </lineage>
</organism>
<keyword evidence="8 10" id="KW-0472">Membrane</keyword>
<protein>
    <recommendedName>
        <fullName evidence="9">Multidrug-efflux transporter</fullName>
    </recommendedName>
</protein>
<reference evidence="11" key="1">
    <citation type="submission" date="2019-08" db="EMBL/GenBank/DDBJ databases">
        <authorList>
            <person name="Kucharzyk K."/>
            <person name="Murdoch R.W."/>
            <person name="Higgins S."/>
            <person name="Loffler F."/>
        </authorList>
    </citation>
    <scope>NUCLEOTIDE SEQUENCE</scope>
</reference>
<sequence>MKNSGNFLTEGPVGKALFIVALPIIISNLLQSVLEVVDMYFIGKLGDVSIAGGTMSIMVLMVLTTVIFGIVTATAAFVSRAYGSEKYERIQVILLHSLYLALGFSAILAVIGLFFSENLLLLMGAYPDVAAEGARFLTPMLMGLFVMVILITLTTVFQSTGDSRTPMYVMLGVNVVNIALNPTLIMGLGGLPAFGIAGSAYASLTSRAIGVLLLIGVMYLLPSRKNSPIRFPKKWTFEPKLIRDIVVIAIPSAVQSGIRSVAFLSMTTIIAVYGTAAVAAYGICLRLDMMGLIIVMGLCTGVAVMVGQNLGAGKVERAVQAVRYAAAINAAFMIGVAALYLVFATEFLKFFGATGESLADGILFMQIVPLSYFLIAIAMTMGFAMNGAGMTRPGMYSAIAGQMIVQVGLSAFFALSGYPIQYIWYAAVCGTVVMFCFDLFFYMRGGWKTKKLRIEGEGAPAEN</sequence>
<feature type="transmembrane region" description="Helical" evidence="10">
    <location>
        <begin position="90"/>
        <end position="116"/>
    </location>
</feature>
<evidence type="ECO:0000256" key="7">
    <source>
        <dbReference type="ARBA" id="ARBA00023065"/>
    </source>
</evidence>
<dbReference type="GO" id="GO:0005886">
    <property type="term" value="C:plasma membrane"/>
    <property type="evidence" value="ECO:0007669"/>
    <property type="project" value="UniProtKB-SubCell"/>
</dbReference>
<comment type="caution">
    <text evidence="11">The sequence shown here is derived from an EMBL/GenBank/DDBJ whole genome shotgun (WGS) entry which is preliminary data.</text>
</comment>
<accession>A0A644UFY7</accession>
<comment type="subcellular location">
    <subcellularLocation>
        <location evidence="1">Cell membrane</location>
        <topology evidence="1">Multi-pass membrane protein</topology>
    </subcellularLocation>
</comment>
<feature type="transmembrane region" description="Helical" evidence="10">
    <location>
        <begin position="289"/>
        <end position="312"/>
    </location>
</feature>
<feature type="transmembrane region" description="Helical" evidence="10">
    <location>
        <begin position="422"/>
        <end position="443"/>
    </location>
</feature>